<sequence length="81" mass="9030">MNQNNNNYQLCELKSDLYLLGSEEENRYNLSPSLSPSSKSSLPSPTIPGQTIVPDLSDEELAQLSVRQLNMKLQVSIFSTL</sequence>
<evidence type="ECO:0000313" key="2">
    <source>
        <dbReference type="WBParaSite" id="ES5_v2.g21752.t1"/>
    </source>
</evidence>
<protein>
    <submittedName>
        <fullName evidence="2">Uncharacterized protein</fullName>
    </submittedName>
</protein>
<evidence type="ECO:0000313" key="1">
    <source>
        <dbReference type="Proteomes" id="UP000887579"/>
    </source>
</evidence>
<dbReference type="Proteomes" id="UP000887579">
    <property type="component" value="Unplaced"/>
</dbReference>
<organism evidence="1 2">
    <name type="scientific">Panagrolaimus sp. ES5</name>
    <dbReference type="NCBI Taxonomy" id="591445"/>
    <lineage>
        <taxon>Eukaryota</taxon>
        <taxon>Metazoa</taxon>
        <taxon>Ecdysozoa</taxon>
        <taxon>Nematoda</taxon>
        <taxon>Chromadorea</taxon>
        <taxon>Rhabditida</taxon>
        <taxon>Tylenchina</taxon>
        <taxon>Panagrolaimomorpha</taxon>
        <taxon>Panagrolaimoidea</taxon>
        <taxon>Panagrolaimidae</taxon>
        <taxon>Panagrolaimus</taxon>
    </lineage>
</organism>
<reference evidence="2" key="1">
    <citation type="submission" date="2022-11" db="UniProtKB">
        <authorList>
            <consortium name="WormBaseParasite"/>
        </authorList>
    </citation>
    <scope>IDENTIFICATION</scope>
</reference>
<proteinExistence type="predicted"/>
<dbReference type="WBParaSite" id="ES5_v2.g21752.t1">
    <property type="protein sequence ID" value="ES5_v2.g21752.t1"/>
    <property type="gene ID" value="ES5_v2.g21752"/>
</dbReference>
<accession>A0AC34FWZ1</accession>
<name>A0AC34FWZ1_9BILA</name>